<feature type="repeat" description="WD" evidence="7">
    <location>
        <begin position="345"/>
        <end position="381"/>
    </location>
</feature>
<evidence type="ECO:0000256" key="1">
    <source>
        <dbReference type="ARBA" id="ARBA00022517"/>
    </source>
</evidence>
<dbReference type="Proteomes" id="UP000032142">
    <property type="component" value="Unassembled WGS sequence"/>
</dbReference>
<feature type="domain" description="NLE" evidence="8">
    <location>
        <begin position="15"/>
        <end position="82"/>
    </location>
</feature>
<reference evidence="10" key="1">
    <citation type="submission" date="2014-09" db="EMBL/GenBank/DDBJ databases">
        <authorList>
            <person name="Mudge J."/>
            <person name="Ramaraj T."/>
            <person name="Lindquist I.E."/>
            <person name="Bharti A.K."/>
            <person name="Sundararajan A."/>
            <person name="Cameron C.T."/>
            <person name="Woodward J.E."/>
            <person name="May G.D."/>
            <person name="Brubaker C."/>
            <person name="Broadhvest J."/>
            <person name="Wilkins T.A."/>
        </authorList>
    </citation>
    <scope>NUCLEOTIDE SEQUENCE</scope>
    <source>
        <strain evidence="10">cv. AKA8401</strain>
    </source>
</reference>
<dbReference type="GO" id="GO:0030687">
    <property type="term" value="C:preribosome, large subunit precursor"/>
    <property type="evidence" value="ECO:0007669"/>
    <property type="project" value="UniProtKB-UniRule"/>
</dbReference>
<dbReference type="SMART" id="SM00320">
    <property type="entry name" value="WD40"/>
    <property type="match status" value="6"/>
</dbReference>
<keyword evidence="10" id="KW-1185">Reference proteome</keyword>
<dbReference type="GO" id="GO:0005654">
    <property type="term" value="C:nucleoplasm"/>
    <property type="evidence" value="ECO:0007669"/>
    <property type="project" value="UniProtKB-SubCell"/>
</dbReference>
<evidence type="ECO:0000256" key="7">
    <source>
        <dbReference type="PROSITE-ProRule" id="PRU00221"/>
    </source>
</evidence>
<comment type="function">
    <text evidence="6">Required for maturation of ribosomal RNAs and formation of the large ribosomal subunit.</text>
</comment>
<keyword evidence="5 6" id="KW-0539">Nucleus</keyword>
<dbReference type="PROSITE" id="PS50082">
    <property type="entry name" value="WD_REPEATS_2"/>
    <property type="match status" value="4"/>
</dbReference>
<comment type="subcellular location">
    <subcellularLocation>
        <location evidence="6">Nucleus</location>
        <location evidence="6">Nucleolus</location>
    </subcellularLocation>
    <subcellularLocation>
        <location evidence="6">Nucleus</location>
        <location evidence="6">Nucleoplasm</location>
    </subcellularLocation>
</comment>
<dbReference type="GO" id="GO:0005730">
    <property type="term" value="C:nucleolus"/>
    <property type="evidence" value="ECO:0007669"/>
    <property type="project" value="UniProtKB-SubCell"/>
</dbReference>
<evidence type="ECO:0000256" key="2">
    <source>
        <dbReference type="ARBA" id="ARBA00022552"/>
    </source>
</evidence>
<dbReference type="InterPro" id="IPR015943">
    <property type="entry name" value="WD40/YVTN_repeat-like_dom_sf"/>
</dbReference>
<dbReference type="PANTHER" id="PTHR19855:SF11">
    <property type="entry name" value="RIBOSOME BIOGENESIS PROTEIN WDR12"/>
    <property type="match status" value="1"/>
</dbReference>
<dbReference type="GO" id="GO:0000463">
    <property type="term" value="P:maturation of LSU-rRNA from tricistronic rRNA transcript (SSU-rRNA, 5.8S rRNA, LSU-rRNA)"/>
    <property type="evidence" value="ECO:0007669"/>
    <property type="project" value="UniProtKB-UniRule"/>
</dbReference>
<dbReference type="GO" id="GO:0000466">
    <property type="term" value="P:maturation of 5.8S rRNA from tricistronic rRNA transcript (SSU-rRNA, 5.8S rRNA, LSU-rRNA)"/>
    <property type="evidence" value="ECO:0007669"/>
    <property type="project" value="UniProtKB-UniRule"/>
</dbReference>
<evidence type="ECO:0000313" key="10">
    <source>
        <dbReference type="Proteomes" id="UP000032142"/>
    </source>
</evidence>
<feature type="repeat" description="WD" evidence="7">
    <location>
        <begin position="137"/>
        <end position="182"/>
    </location>
</feature>
<proteinExistence type="inferred from homology"/>
<evidence type="ECO:0000256" key="6">
    <source>
        <dbReference type="HAMAP-Rule" id="MF_03029"/>
    </source>
</evidence>
<dbReference type="Pfam" id="PF00400">
    <property type="entry name" value="WD40"/>
    <property type="match status" value="4"/>
</dbReference>
<feature type="repeat" description="WD" evidence="7">
    <location>
        <begin position="259"/>
        <end position="299"/>
    </location>
</feature>
<dbReference type="InterPro" id="IPR012972">
    <property type="entry name" value="NLE"/>
</dbReference>
<dbReference type="InterPro" id="IPR019775">
    <property type="entry name" value="WD40_repeat_CS"/>
</dbReference>
<evidence type="ECO:0000313" key="9">
    <source>
        <dbReference type="EMBL" id="KHG24431.1"/>
    </source>
</evidence>
<accession>A0A0B0PLZ6</accession>
<dbReference type="PROSITE" id="PS00678">
    <property type="entry name" value="WD_REPEATS_1"/>
    <property type="match status" value="1"/>
</dbReference>
<evidence type="ECO:0000256" key="4">
    <source>
        <dbReference type="ARBA" id="ARBA00022737"/>
    </source>
</evidence>
<organism evidence="9 10">
    <name type="scientific">Gossypium arboreum</name>
    <name type="common">Tree cotton</name>
    <name type="synonym">Gossypium nanking</name>
    <dbReference type="NCBI Taxonomy" id="29729"/>
    <lineage>
        <taxon>Eukaryota</taxon>
        <taxon>Viridiplantae</taxon>
        <taxon>Streptophyta</taxon>
        <taxon>Embryophyta</taxon>
        <taxon>Tracheophyta</taxon>
        <taxon>Spermatophyta</taxon>
        <taxon>Magnoliopsida</taxon>
        <taxon>eudicotyledons</taxon>
        <taxon>Gunneridae</taxon>
        <taxon>Pentapetalae</taxon>
        <taxon>rosids</taxon>
        <taxon>malvids</taxon>
        <taxon>Malvales</taxon>
        <taxon>Malvaceae</taxon>
        <taxon>Malvoideae</taxon>
        <taxon>Gossypium</taxon>
    </lineage>
</organism>
<dbReference type="SUPFAM" id="SSF50978">
    <property type="entry name" value="WD40 repeat-like"/>
    <property type="match status" value="1"/>
</dbReference>
<keyword evidence="3 7" id="KW-0853">WD repeat</keyword>
<dbReference type="PROSITE" id="PS50294">
    <property type="entry name" value="WD_REPEATS_REGION"/>
    <property type="match status" value="2"/>
</dbReference>
<keyword evidence="1 6" id="KW-0690">Ribosome biogenesis</keyword>
<dbReference type="InterPro" id="IPR036322">
    <property type="entry name" value="WD40_repeat_dom_sf"/>
</dbReference>
<dbReference type="Pfam" id="PF08154">
    <property type="entry name" value="NLE"/>
    <property type="match status" value="1"/>
</dbReference>
<gene>
    <name evidence="9" type="ORF">F383_30406</name>
</gene>
<dbReference type="GO" id="GO:0043021">
    <property type="term" value="F:ribonucleoprotein complex binding"/>
    <property type="evidence" value="ECO:0007669"/>
    <property type="project" value="UniProtKB-UniRule"/>
</dbReference>
<dbReference type="InterPro" id="IPR020472">
    <property type="entry name" value="WD40_PAC1"/>
</dbReference>
<dbReference type="EMBL" id="KN428782">
    <property type="protein sequence ID" value="KHG24431.1"/>
    <property type="molecule type" value="Genomic_DNA"/>
</dbReference>
<dbReference type="PANTHER" id="PTHR19855">
    <property type="entry name" value="WD40 REPEAT PROTEIN 12, 37"/>
    <property type="match status" value="1"/>
</dbReference>
<sequence>MEIERETNEGNSRRIQVRFITKLKAPYKVPTTAIAIPSDLSRLGLSSIVNKLLQAVDSEWKTEPFDFLIDGELVRMSLEQFLLVKGISAEKILEIEYIRAVAPRKEEEPSPHDDWVSAVDGSSPRIWKQAGWCTHILEGHSGAISSVRIINSEGAGSVTVATASKDRTLRLWKFDAEDSTDHPARIRAFKILRGHNASVHSIAAKTSGDMICSGSWDCTINLWRTNDTDTNGDAVSIKKRKVNNKIEESQSEGEAVSTLVGHTQCVSSVIWPQQDTIYSASWDHSVRKWDVETGKDLSDIFCGKALNCIDIGGEGLALIAAGGSDPVLRIWDPRKPGTSAPVFQFSSHSSWISACKWHNTSPLHLLSSSYDGKVMLWDLRTAWPVSIIDTHKDKVLCADWWKGDCVVSGGVDAQLRISSDISIQ</sequence>
<dbReference type="AlphaFoldDB" id="A0A0B0PLZ6"/>
<keyword evidence="2 6" id="KW-0698">rRNA processing</keyword>
<name>A0A0B0PLZ6_GOSAR</name>
<protein>
    <recommendedName>
        <fullName evidence="6">Ribosome biogenesis protein WDR12 homolog</fullName>
    </recommendedName>
</protein>
<dbReference type="Gene3D" id="2.130.10.10">
    <property type="entry name" value="YVTN repeat-like/Quinoprotein amine dehydrogenase"/>
    <property type="match status" value="1"/>
</dbReference>
<evidence type="ECO:0000256" key="5">
    <source>
        <dbReference type="ARBA" id="ARBA00023242"/>
    </source>
</evidence>
<feature type="repeat" description="WD" evidence="7">
    <location>
        <begin position="192"/>
        <end position="233"/>
    </location>
</feature>
<evidence type="ECO:0000259" key="8">
    <source>
        <dbReference type="Pfam" id="PF08154"/>
    </source>
</evidence>
<comment type="similarity">
    <text evidence="6">Belongs to the WD repeat WDR12/YTM1 family.</text>
</comment>
<evidence type="ECO:0000256" key="3">
    <source>
        <dbReference type="ARBA" id="ARBA00022574"/>
    </source>
</evidence>
<keyword evidence="4" id="KW-0677">Repeat</keyword>
<dbReference type="InterPro" id="IPR001680">
    <property type="entry name" value="WD40_rpt"/>
</dbReference>
<dbReference type="HAMAP" id="MF_03029">
    <property type="entry name" value="WDR12"/>
    <property type="match status" value="1"/>
</dbReference>
<dbReference type="InterPro" id="IPR028599">
    <property type="entry name" value="WDR12/Ytm1"/>
</dbReference>
<dbReference type="FunFam" id="2.130.10.10:FF:000399">
    <property type="entry name" value="Ribosome biogenesis protein WDR12 homolog"/>
    <property type="match status" value="1"/>
</dbReference>
<dbReference type="PRINTS" id="PR00320">
    <property type="entry name" value="GPROTEINBRPT"/>
</dbReference>